<dbReference type="AlphaFoldDB" id="A0A9P4NE55"/>
<comment type="caution">
    <text evidence="1">The sequence shown here is derived from an EMBL/GenBank/DDBJ whole genome shotgun (WGS) entry which is preliminary data.</text>
</comment>
<name>A0A9P4NE55_9PEZI</name>
<protein>
    <submittedName>
        <fullName evidence="1">Uncharacterized protein</fullName>
    </submittedName>
</protein>
<dbReference type="Proteomes" id="UP000800235">
    <property type="component" value="Unassembled WGS sequence"/>
</dbReference>
<evidence type="ECO:0000313" key="1">
    <source>
        <dbReference type="EMBL" id="KAF2416696.1"/>
    </source>
</evidence>
<gene>
    <name evidence="1" type="ORF">EJ08DRAFT_703568</name>
</gene>
<proteinExistence type="predicted"/>
<organism evidence="1 2">
    <name type="scientific">Tothia fuscella</name>
    <dbReference type="NCBI Taxonomy" id="1048955"/>
    <lineage>
        <taxon>Eukaryota</taxon>
        <taxon>Fungi</taxon>
        <taxon>Dikarya</taxon>
        <taxon>Ascomycota</taxon>
        <taxon>Pezizomycotina</taxon>
        <taxon>Dothideomycetes</taxon>
        <taxon>Pleosporomycetidae</taxon>
        <taxon>Venturiales</taxon>
        <taxon>Cylindrosympodiaceae</taxon>
        <taxon>Tothia</taxon>
    </lineage>
</organism>
<accession>A0A9P4NE55</accession>
<keyword evidence="2" id="KW-1185">Reference proteome</keyword>
<reference evidence="1" key="1">
    <citation type="journal article" date="2020" name="Stud. Mycol.">
        <title>101 Dothideomycetes genomes: a test case for predicting lifestyles and emergence of pathogens.</title>
        <authorList>
            <person name="Haridas S."/>
            <person name="Albert R."/>
            <person name="Binder M."/>
            <person name="Bloem J."/>
            <person name="Labutti K."/>
            <person name="Salamov A."/>
            <person name="Andreopoulos B."/>
            <person name="Baker S."/>
            <person name="Barry K."/>
            <person name="Bills G."/>
            <person name="Bluhm B."/>
            <person name="Cannon C."/>
            <person name="Castanera R."/>
            <person name="Culley D."/>
            <person name="Daum C."/>
            <person name="Ezra D."/>
            <person name="Gonzalez J."/>
            <person name="Henrissat B."/>
            <person name="Kuo A."/>
            <person name="Liang C."/>
            <person name="Lipzen A."/>
            <person name="Lutzoni F."/>
            <person name="Magnuson J."/>
            <person name="Mondo S."/>
            <person name="Nolan M."/>
            <person name="Ohm R."/>
            <person name="Pangilinan J."/>
            <person name="Park H.-J."/>
            <person name="Ramirez L."/>
            <person name="Alfaro M."/>
            <person name="Sun H."/>
            <person name="Tritt A."/>
            <person name="Yoshinaga Y."/>
            <person name="Zwiers L.-H."/>
            <person name="Turgeon B."/>
            <person name="Goodwin S."/>
            <person name="Spatafora J."/>
            <person name="Crous P."/>
            <person name="Grigoriev I."/>
        </authorList>
    </citation>
    <scope>NUCLEOTIDE SEQUENCE</scope>
    <source>
        <strain evidence="1">CBS 130266</strain>
    </source>
</reference>
<dbReference type="EMBL" id="MU007151">
    <property type="protein sequence ID" value="KAF2416696.1"/>
    <property type="molecule type" value="Genomic_DNA"/>
</dbReference>
<evidence type="ECO:0000313" key="2">
    <source>
        <dbReference type="Proteomes" id="UP000800235"/>
    </source>
</evidence>
<dbReference type="OrthoDB" id="5356769at2759"/>
<sequence length="150" mass="17798">MDEHLRTALISIEEGQKVEILEAVTGHRDTEVHWQEQETDDYEVKVAKISWREQYNVSGLRLEGMSRIGYIWGQDNHCGFEDTGKFCDVFWLDYGATYLERPLVESNEERLVRKLKEMFLDLRCSRMTRVEFRRVVERDLPRLSRVGLDV</sequence>